<dbReference type="PANTHER" id="PTHR37832">
    <property type="entry name" value="BLL2683 PROTEIN"/>
    <property type="match status" value="1"/>
</dbReference>
<dbReference type="InterPro" id="IPR011008">
    <property type="entry name" value="Dimeric_a/b-barrel"/>
</dbReference>
<dbReference type="Pfam" id="PF07876">
    <property type="entry name" value="Dabb"/>
    <property type="match status" value="1"/>
</dbReference>
<name>A0A6S6SMN5_9BACT</name>
<evidence type="ECO:0000313" key="2">
    <source>
        <dbReference type="EMBL" id="CAA6806607.1"/>
    </source>
</evidence>
<accession>A0A6S6SMN5</accession>
<dbReference type="PROSITE" id="PS51502">
    <property type="entry name" value="S_R_A_B_BARREL"/>
    <property type="match status" value="1"/>
</dbReference>
<proteinExistence type="predicted"/>
<sequence length="96" mass="10930">MVKHIVMFDFKDENKKENLEKAKEMLEALLESIPTLKSMEVGINFSQEDRAMDLSLYSEFEDKTGLEAYAIHPAHLEVVTFIKSVATASKVSDYTI</sequence>
<feature type="domain" description="Stress-response A/B barrel" evidence="1">
    <location>
        <begin position="2"/>
        <end position="94"/>
    </location>
</feature>
<evidence type="ECO:0000259" key="1">
    <source>
        <dbReference type="PROSITE" id="PS51502"/>
    </source>
</evidence>
<dbReference type="SMART" id="SM00886">
    <property type="entry name" value="Dabb"/>
    <property type="match status" value="1"/>
</dbReference>
<dbReference type="Gene3D" id="3.30.70.100">
    <property type="match status" value="1"/>
</dbReference>
<dbReference type="PANTHER" id="PTHR37832:SF1">
    <property type="entry name" value="STRESS-RESPONSE A_B BARREL DOMAIN-CONTAINING PROTEIN"/>
    <property type="match status" value="1"/>
</dbReference>
<reference evidence="2" key="1">
    <citation type="submission" date="2020-01" db="EMBL/GenBank/DDBJ databases">
        <authorList>
            <person name="Meier V. D."/>
            <person name="Meier V D."/>
        </authorList>
    </citation>
    <scope>NUCLEOTIDE SEQUENCE</scope>
    <source>
        <strain evidence="2">HLG_WM_MAG_03</strain>
    </source>
</reference>
<organism evidence="2">
    <name type="scientific">uncultured Sulfurovum sp</name>
    <dbReference type="NCBI Taxonomy" id="269237"/>
    <lineage>
        <taxon>Bacteria</taxon>
        <taxon>Pseudomonadati</taxon>
        <taxon>Campylobacterota</taxon>
        <taxon>Epsilonproteobacteria</taxon>
        <taxon>Campylobacterales</taxon>
        <taxon>Sulfurovaceae</taxon>
        <taxon>Sulfurovum</taxon>
        <taxon>environmental samples</taxon>
    </lineage>
</organism>
<protein>
    <submittedName>
        <fullName evidence="2">Stress responsive alpha-beta barrel domain protein Dabb</fullName>
    </submittedName>
</protein>
<dbReference type="AlphaFoldDB" id="A0A6S6SMN5"/>
<dbReference type="EMBL" id="CACVAR010000153">
    <property type="protein sequence ID" value="CAA6806607.1"/>
    <property type="molecule type" value="Genomic_DNA"/>
</dbReference>
<dbReference type="SUPFAM" id="SSF54909">
    <property type="entry name" value="Dimeric alpha+beta barrel"/>
    <property type="match status" value="1"/>
</dbReference>
<gene>
    <name evidence="2" type="ORF">HELGO_WM37732</name>
</gene>
<dbReference type="InterPro" id="IPR013097">
    <property type="entry name" value="Dabb"/>
</dbReference>